<feature type="transmembrane region" description="Helical" evidence="1">
    <location>
        <begin position="112"/>
        <end position="132"/>
    </location>
</feature>
<evidence type="ECO:0000313" key="3">
    <source>
        <dbReference type="Proteomes" id="UP001082703"/>
    </source>
</evidence>
<dbReference type="InterPro" id="IPR010898">
    <property type="entry name" value="Hpre_diP_synth_I"/>
</dbReference>
<dbReference type="InterPro" id="IPR014535">
    <property type="entry name" value="Hpre_diP_synt_I"/>
</dbReference>
<dbReference type="RefSeq" id="WP_268056918.1">
    <property type="nucleotide sequence ID" value="NZ_JAPOHA010000001.1"/>
</dbReference>
<keyword evidence="1" id="KW-0472">Membrane</keyword>
<dbReference type="Pfam" id="PF07456">
    <property type="entry name" value="Hpre_diP_synt_I"/>
    <property type="match status" value="1"/>
</dbReference>
<keyword evidence="3" id="KW-1185">Reference proteome</keyword>
<feature type="transmembrane region" description="Helical" evidence="1">
    <location>
        <begin position="20"/>
        <end position="42"/>
    </location>
</feature>
<gene>
    <name evidence="2" type="ORF">OUY18_01410</name>
</gene>
<feature type="transmembrane region" description="Helical" evidence="1">
    <location>
        <begin position="54"/>
        <end position="77"/>
    </location>
</feature>
<keyword evidence="1" id="KW-0812">Transmembrane</keyword>
<name>A0ABT4BPU7_9FIRM</name>
<dbReference type="EMBL" id="JAPOHA010000001">
    <property type="protein sequence ID" value="MCY1712912.1"/>
    <property type="molecule type" value="Genomic_DNA"/>
</dbReference>
<feature type="transmembrane region" description="Helical" evidence="1">
    <location>
        <begin position="83"/>
        <end position="105"/>
    </location>
</feature>
<accession>A0ABT4BPU7</accession>
<proteinExistence type="predicted"/>
<keyword evidence="1" id="KW-1133">Transmembrane helix</keyword>
<protein>
    <submittedName>
        <fullName evidence="2">Gx transporter family protein</fullName>
    </submittedName>
</protein>
<comment type="caution">
    <text evidence="2">The sequence shown here is derived from an EMBL/GenBank/DDBJ whole genome shotgun (WGS) entry which is preliminary data.</text>
</comment>
<sequence length="176" mass="18289">MNQPSKLNLSPRTRSVAFNGLLTALALVLSAIELALPPLPLLPPGAKLGLSNLVTMYAAGAVGLAPALCIAVIKGLFAGITRGFTAMLMSLSGGLLSTLVMWLLLRIKSRPFGLVGLGVAGALSHNAAQLLVASLLTTPAVLYYLPWLILFGILSGIVTGLVLSVMMPLLDKFTID</sequence>
<dbReference type="PIRSF" id="PIRSF027391">
    <property type="entry name" value="Hpre_diP_synt_I"/>
    <property type="match status" value="1"/>
</dbReference>
<reference evidence="2 3" key="1">
    <citation type="submission" date="2022-11" db="EMBL/GenBank/DDBJ databases">
        <authorList>
            <person name="Caiyu Z."/>
        </authorList>
    </citation>
    <scope>NUCLEOTIDE SEQUENCE [LARGE SCALE GENOMIC DNA]</scope>
    <source>
        <strain evidence="2 3">YR-4</strain>
    </source>
</reference>
<evidence type="ECO:0000256" key="1">
    <source>
        <dbReference type="SAM" id="Phobius"/>
    </source>
</evidence>
<organism evidence="2 3">
    <name type="scientific">Caproiciproducens galactitolivorans</name>
    <dbReference type="NCBI Taxonomy" id="642589"/>
    <lineage>
        <taxon>Bacteria</taxon>
        <taxon>Bacillati</taxon>
        <taxon>Bacillota</taxon>
        <taxon>Clostridia</taxon>
        <taxon>Eubacteriales</taxon>
        <taxon>Acutalibacteraceae</taxon>
        <taxon>Caproiciproducens</taxon>
    </lineage>
</organism>
<evidence type="ECO:0000313" key="2">
    <source>
        <dbReference type="EMBL" id="MCY1712912.1"/>
    </source>
</evidence>
<dbReference type="Gene3D" id="1.10.1760.20">
    <property type="match status" value="1"/>
</dbReference>
<feature type="transmembrane region" description="Helical" evidence="1">
    <location>
        <begin position="144"/>
        <end position="170"/>
    </location>
</feature>
<dbReference type="Proteomes" id="UP001082703">
    <property type="component" value="Unassembled WGS sequence"/>
</dbReference>